<dbReference type="PANTHER" id="PTHR32089:SF112">
    <property type="entry name" value="LYSOZYME-LIKE PROTEIN-RELATED"/>
    <property type="match status" value="1"/>
</dbReference>
<dbReference type="CDD" id="cd18773">
    <property type="entry name" value="PDC1_HK_sensor"/>
    <property type="match status" value="1"/>
</dbReference>
<dbReference type="OrthoDB" id="9816519at2"/>
<evidence type="ECO:0000313" key="5">
    <source>
        <dbReference type="EMBL" id="RIE04069.1"/>
    </source>
</evidence>
<dbReference type="Gene3D" id="3.30.450.20">
    <property type="entry name" value="PAS domain"/>
    <property type="match status" value="1"/>
</dbReference>
<dbReference type="PROSITE" id="PS50111">
    <property type="entry name" value="CHEMOTAXIS_TRANSDUC_2"/>
    <property type="match status" value="1"/>
</dbReference>
<evidence type="ECO:0000313" key="6">
    <source>
        <dbReference type="Proteomes" id="UP000266340"/>
    </source>
</evidence>
<evidence type="ECO:0000256" key="3">
    <source>
        <dbReference type="PROSITE-ProRule" id="PRU00284"/>
    </source>
</evidence>
<accession>A0A398CS63</accession>
<dbReference type="SUPFAM" id="SSF103190">
    <property type="entry name" value="Sensory domain-like"/>
    <property type="match status" value="1"/>
</dbReference>
<dbReference type="InterPro" id="IPR004090">
    <property type="entry name" value="Chemotax_Me-accpt_rcpt"/>
</dbReference>
<protein>
    <submittedName>
        <fullName evidence="5">Chemotaxis protein</fullName>
    </submittedName>
</protein>
<dbReference type="AlphaFoldDB" id="A0A398CS63"/>
<dbReference type="EMBL" id="QXJM01000029">
    <property type="protein sequence ID" value="RIE04069.1"/>
    <property type="molecule type" value="Genomic_DNA"/>
</dbReference>
<dbReference type="PANTHER" id="PTHR32089">
    <property type="entry name" value="METHYL-ACCEPTING CHEMOTAXIS PROTEIN MCPB"/>
    <property type="match status" value="1"/>
</dbReference>
<gene>
    <name evidence="5" type="ORF">D3H35_08980</name>
</gene>
<name>A0A398CS63_9BACL</name>
<dbReference type="Gene3D" id="1.10.287.950">
    <property type="entry name" value="Methyl-accepting chemotaxis protein"/>
    <property type="match status" value="1"/>
</dbReference>
<dbReference type="GO" id="GO:0006935">
    <property type="term" value="P:chemotaxis"/>
    <property type="evidence" value="ECO:0007669"/>
    <property type="project" value="InterPro"/>
</dbReference>
<dbReference type="SMART" id="SM00283">
    <property type="entry name" value="MA"/>
    <property type="match status" value="1"/>
</dbReference>
<evidence type="ECO:0000256" key="2">
    <source>
        <dbReference type="ARBA" id="ARBA00029447"/>
    </source>
</evidence>
<reference evidence="5 6" key="1">
    <citation type="submission" date="2018-09" db="EMBL/GenBank/DDBJ databases">
        <title>Cohnella cavernae sp. nov., isolated from a karst cave.</title>
        <authorList>
            <person name="Zhu H."/>
        </authorList>
    </citation>
    <scope>NUCLEOTIDE SEQUENCE [LARGE SCALE GENOMIC DNA]</scope>
    <source>
        <strain evidence="5 6">K2E09-144</strain>
    </source>
</reference>
<sequence length="435" mass="47693">MVEEAVVISDRLQAAVSEVDSSMGQLEGIVNKSTEQEERLRRNGQFAMERLDEAFSALQEVAAASEEIRGTSTVLSDQSRQTRDIVVEVCRSLNQTDAVMNDLSVNHETMEARVRSLIEQASRIGEINALIQEIVAQTSLLAINAAIEAAHAGEHGLGFSVVASEIRLLAEQSGQAVKRSTAIVQNIEAGIREVVSSVDMEKRSVAQGMSEMGKNRERMDEIFNQIVKVDQRVGQTLDAAVEQARRTSATNEMLKGVVDSVGLTMESVDQLLVNNKRQRTEIVNLGRVSEEMKDSADELKAAVQKSGDRGWEQSVTMDAGKWIELLRALASDPSLNGLDEGVHRELLGTWMNRSPGMEAVWSNRSDGSFVFSEPEAGLLNARSREWWKRAMEGETYVSDVYISAITKRPCMTVSMPLTRPDGVAIGVVGIDIVVS</sequence>
<dbReference type="Pfam" id="PF22673">
    <property type="entry name" value="MCP-like_PDC_1"/>
    <property type="match status" value="1"/>
</dbReference>
<dbReference type="Pfam" id="PF00015">
    <property type="entry name" value="MCPsignal"/>
    <property type="match status" value="1"/>
</dbReference>
<comment type="similarity">
    <text evidence="2">Belongs to the methyl-accepting chemotaxis (MCP) protein family.</text>
</comment>
<keyword evidence="6" id="KW-1185">Reference proteome</keyword>
<comment type="caution">
    <text evidence="5">The sequence shown here is derived from an EMBL/GenBank/DDBJ whole genome shotgun (WGS) entry which is preliminary data.</text>
</comment>
<dbReference type="GO" id="GO:0007165">
    <property type="term" value="P:signal transduction"/>
    <property type="evidence" value="ECO:0007669"/>
    <property type="project" value="UniProtKB-KW"/>
</dbReference>
<keyword evidence="1 3" id="KW-0807">Transducer</keyword>
<dbReference type="PRINTS" id="PR00260">
    <property type="entry name" value="CHEMTRNSDUCR"/>
</dbReference>
<dbReference type="InterPro" id="IPR004089">
    <property type="entry name" value="MCPsignal_dom"/>
</dbReference>
<dbReference type="SUPFAM" id="SSF58104">
    <property type="entry name" value="Methyl-accepting chemotaxis protein (MCP) signaling domain"/>
    <property type="match status" value="1"/>
</dbReference>
<dbReference type="InterPro" id="IPR029151">
    <property type="entry name" value="Sensor-like_sf"/>
</dbReference>
<dbReference type="Proteomes" id="UP000266340">
    <property type="component" value="Unassembled WGS sequence"/>
</dbReference>
<dbReference type="GO" id="GO:0004888">
    <property type="term" value="F:transmembrane signaling receptor activity"/>
    <property type="evidence" value="ECO:0007669"/>
    <property type="project" value="InterPro"/>
</dbReference>
<evidence type="ECO:0000256" key="1">
    <source>
        <dbReference type="ARBA" id="ARBA00023224"/>
    </source>
</evidence>
<proteinExistence type="inferred from homology"/>
<evidence type="ECO:0000259" key="4">
    <source>
        <dbReference type="PROSITE" id="PS50111"/>
    </source>
</evidence>
<dbReference type="GO" id="GO:0016020">
    <property type="term" value="C:membrane"/>
    <property type="evidence" value="ECO:0007669"/>
    <property type="project" value="InterPro"/>
</dbReference>
<feature type="domain" description="Methyl-accepting transducer" evidence="4">
    <location>
        <begin position="22"/>
        <end position="243"/>
    </location>
</feature>
<organism evidence="5 6">
    <name type="scientific">Cohnella faecalis</name>
    <dbReference type="NCBI Taxonomy" id="2315694"/>
    <lineage>
        <taxon>Bacteria</taxon>
        <taxon>Bacillati</taxon>
        <taxon>Bacillota</taxon>
        <taxon>Bacilli</taxon>
        <taxon>Bacillales</taxon>
        <taxon>Paenibacillaceae</taxon>
        <taxon>Cohnella</taxon>
    </lineage>
</organism>